<sequence length="199" mass="21805">MAPNVRVRDTWTTESDETSLEDVPFVAAPSSVAPSPPLMAQLPELFLPHLPQHSLDPDSPNLHLLQRHRSSTLKPQVRSQSARSTLKVLQEFEAEKSQRPLGTEDRTPLGPIPETSLPEASTRAPKELPPVRTQSGLSPESLVRRDPGVLKLPGHEPEAPADLVLIHHDRAIDTRNQTGLNGIFVRDDSTSLTAEGNVK</sequence>
<feature type="compositionally biased region" description="Basic and acidic residues" evidence="1">
    <location>
        <begin position="93"/>
        <end position="107"/>
    </location>
</feature>
<evidence type="ECO:0000313" key="2">
    <source>
        <dbReference type="EMBL" id="KAK3852446.1"/>
    </source>
</evidence>
<organism evidence="2 3">
    <name type="scientific">Petrolisthes cinctipes</name>
    <name type="common">Flat porcelain crab</name>
    <dbReference type="NCBI Taxonomy" id="88211"/>
    <lineage>
        <taxon>Eukaryota</taxon>
        <taxon>Metazoa</taxon>
        <taxon>Ecdysozoa</taxon>
        <taxon>Arthropoda</taxon>
        <taxon>Crustacea</taxon>
        <taxon>Multicrustacea</taxon>
        <taxon>Malacostraca</taxon>
        <taxon>Eumalacostraca</taxon>
        <taxon>Eucarida</taxon>
        <taxon>Decapoda</taxon>
        <taxon>Pleocyemata</taxon>
        <taxon>Anomura</taxon>
        <taxon>Galatheoidea</taxon>
        <taxon>Porcellanidae</taxon>
        <taxon>Petrolisthes</taxon>
    </lineage>
</organism>
<protein>
    <submittedName>
        <fullName evidence="2">Uncharacterized protein</fullName>
    </submittedName>
</protein>
<gene>
    <name evidence="2" type="ORF">Pcinc_040965</name>
</gene>
<accession>A0AAE1EK97</accession>
<evidence type="ECO:0000256" key="1">
    <source>
        <dbReference type="SAM" id="MobiDB-lite"/>
    </source>
</evidence>
<evidence type="ECO:0000313" key="3">
    <source>
        <dbReference type="Proteomes" id="UP001286313"/>
    </source>
</evidence>
<dbReference type="Proteomes" id="UP001286313">
    <property type="component" value="Unassembled WGS sequence"/>
</dbReference>
<reference evidence="2" key="1">
    <citation type="submission" date="2023-10" db="EMBL/GenBank/DDBJ databases">
        <title>Genome assemblies of two species of porcelain crab, Petrolisthes cinctipes and Petrolisthes manimaculis (Anomura: Porcellanidae).</title>
        <authorList>
            <person name="Angst P."/>
        </authorList>
    </citation>
    <scope>NUCLEOTIDE SEQUENCE</scope>
    <source>
        <strain evidence="2">PB745_01</strain>
        <tissue evidence="2">Gill</tissue>
    </source>
</reference>
<feature type="region of interest" description="Disordered" evidence="1">
    <location>
        <begin position="91"/>
        <end position="142"/>
    </location>
</feature>
<comment type="caution">
    <text evidence="2">The sequence shown here is derived from an EMBL/GenBank/DDBJ whole genome shotgun (WGS) entry which is preliminary data.</text>
</comment>
<proteinExistence type="predicted"/>
<dbReference type="AlphaFoldDB" id="A0AAE1EK97"/>
<name>A0AAE1EK97_PETCI</name>
<dbReference type="EMBL" id="JAWQEG010007409">
    <property type="protein sequence ID" value="KAK3852446.1"/>
    <property type="molecule type" value="Genomic_DNA"/>
</dbReference>
<keyword evidence="3" id="KW-1185">Reference proteome</keyword>